<dbReference type="GO" id="GO:0015204">
    <property type="term" value="F:urea transmembrane transporter activity"/>
    <property type="evidence" value="ECO:0007669"/>
    <property type="project" value="InterPro"/>
</dbReference>
<proteinExistence type="inferred from homology"/>
<dbReference type="PROSITE" id="PS50283">
    <property type="entry name" value="NA_SOLUT_SYMP_3"/>
    <property type="match status" value="1"/>
</dbReference>
<dbReference type="OrthoDB" id="6132759at2759"/>
<dbReference type="Pfam" id="PF00474">
    <property type="entry name" value="SSF"/>
    <property type="match status" value="1"/>
</dbReference>
<organism evidence="9 10">
    <name type="scientific">Pachysolen tannophilus NRRL Y-2460</name>
    <dbReference type="NCBI Taxonomy" id="669874"/>
    <lineage>
        <taxon>Eukaryota</taxon>
        <taxon>Fungi</taxon>
        <taxon>Dikarya</taxon>
        <taxon>Ascomycota</taxon>
        <taxon>Saccharomycotina</taxon>
        <taxon>Pichiomycetes</taxon>
        <taxon>Pachysolenaceae</taxon>
        <taxon>Pachysolen</taxon>
    </lineage>
</organism>
<dbReference type="STRING" id="669874.A0A1E4TX24"/>
<feature type="transmembrane region" description="Helical" evidence="8">
    <location>
        <begin position="94"/>
        <end position="112"/>
    </location>
</feature>
<feature type="transmembrane region" description="Helical" evidence="8">
    <location>
        <begin position="460"/>
        <end position="480"/>
    </location>
</feature>
<evidence type="ECO:0000313" key="9">
    <source>
        <dbReference type="EMBL" id="ODV96343.1"/>
    </source>
</evidence>
<feature type="transmembrane region" description="Helical" evidence="8">
    <location>
        <begin position="138"/>
        <end position="166"/>
    </location>
</feature>
<feature type="region of interest" description="Disordered" evidence="7">
    <location>
        <begin position="541"/>
        <end position="571"/>
    </location>
</feature>
<protein>
    <recommendedName>
        <fullName evidence="11">Urea active transporter</fullName>
    </recommendedName>
</protein>
<feature type="transmembrane region" description="Helical" evidence="8">
    <location>
        <begin position="357"/>
        <end position="383"/>
    </location>
</feature>
<reference evidence="10" key="1">
    <citation type="submission" date="2016-05" db="EMBL/GenBank/DDBJ databases">
        <title>Comparative genomics of biotechnologically important yeasts.</title>
        <authorList>
            <consortium name="DOE Joint Genome Institute"/>
            <person name="Riley R."/>
            <person name="Haridas S."/>
            <person name="Wolfe K.H."/>
            <person name="Lopes M.R."/>
            <person name="Hittinger C.T."/>
            <person name="Goker M."/>
            <person name="Salamov A."/>
            <person name="Wisecaver J."/>
            <person name="Long T.M."/>
            <person name="Aerts A.L."/>
            <person name="Barry K."/>
            <person name="Choi C."/>
            <person name="Clum A."/>
            <person name="Coughlan A.Y."/>
            <person name="Deshpande S."/>
            <person name="Douglass A.P."/>
            <person name="Hanson S.J."/>
            <person name="Klenk H.-P."/>
            <person name="Labutti K."/>
            <person name="Lapidus A."/>
            <person name="Lindquist E."/>
            <person name="Lipzen A."/>
            <person name="Meier-Kolthoff J.P."/>
            <person name="Ohm R.A."/>
            <person name="Otillar R.P."/>
            <person name="Pangilinan J."/>
            <person name="Peng Y."/>
            <person name="Rokas A."/>
            <person name="Rosa C.A."/>
            <person name="Scheuner C."/>
            <person name="Sibirny A.A."/>
            <person name="Slot J.C."/>
            <person name="Stielow J.B."/>
            <person name="Sun H."/>
            <person name="Kurtzman C.P."/>
            <person name="Blackwell M."/>
            <person name="Grigoriev I.V."/>
            <person name="Jeffries T.W."/>
        </authorList>
    </citation>
    <scope>NUCLEOTIDE SEQUENCE [LARGE SCALE GENOMIC DNA]</scope>
    <source>
        <strain evidence="10">NRRL Y-2460</strain>
    </source>
</reference>
<dbReference type="GO" id="GO:0005886">
    <property type="term" value="C:plasma membrane"/>
    <property type="evidence" value="ECO:0007669"/>
    <property type="project" value="TreeGrafter"/>
</dbReference>
<evidence type="ECO:0000256" key="7">
    <source>
        <dbReference type="SAM" id="MobiDB-lite"/>
    </source>
</evidence>
<sequence length="692" mass="75881">MSSETTTIELLNQGSGYGVLVGIGTLFALGVWVATKLMSRYLGENLHSTEQWMLSNRSVGVALTASATFSSWFWATETLWVVTMVYSYGIMASFWYGAGLSVHICIMAVIGIEAKKKIPNGHTSLEIVKLRYGKACHILYLFLCLSTNLLSSSSMILGAAGAISVIAGNMNIAASTMLIPVGVLMYTTFGGLRATFLTDYIHSIIALIILCYFNTAVLTSSEIGGIDSLYDMVIENKSGRSIEGNFEGSFLTGKSKGSIYFGIIHAIGDFGLTIMDSSFWQKSFSASIRASVPGYLIAAVAIFAIVWPLGTIVGLANVVLESSKIFPTYPRTMTTDEIDSGYGLPYTLKAVLGKNSLAGLLLVIYLAVTSTVSAQMISVSSIMSFDIYKSYINKDAQNHQLIRLSHFGVVFFGLFSAGFSLMLHYVGVNMTWFGYFYSMIICPGVIPLLFAITWDKQTKLAFFVSPIIGMAAGIATWLSTAYKFYGVISITSTGGQLPCLYGGLVALFLPGLISVILSLADRNYKFDWSILQQASLVTPEDDVEENKEKKSSSSNSSLAEDQGNSNYGGVTEKISPDVQIIETDPELLNSIESQEAQENQRIINLYIKIAYGAALAVFLITWVVWPLPLYRDYIFGKAFFRGWTTMSLIWVYAALLAIGVYPLYDGRSSLYRISNGFYKEFIKREKKKTENL</sequence>
<feature type="transmembrane region" description="Helical" evidence="8">
    <location>
        <begin position="259"/>
        <end position="280"/>
    </location>
</feature>
<feature type="transmembrane region" description="Helical" evidence="8">
    <location>
        <begin position="432"/>
        <end position="453"/>
    </location>
</feature>
<dbReference type="EMBL" id="KV454013">
    <property type="protein sequence ID" value="ODV96343.1"/>
    <property type="molecule type" value="Genomic_DNA"/>
</dbReference>
<feature type="transmembrane region" description="Helical" evidence="8">
    <location>
        <begin position="15"/>
        <end position="34"/>
    </location>
</feature>
<evidence type="ECO:0000313" key="10">
    <source>
        <dbReference type="Proteomes" id="UP000094236"/>
    </source>
</evidence>
<feature type="transmembrane region" description="Helical" evidence="8">
    <location>
        <begin position="404"/>
        <end position="426"/>
    </location>
</feature>
<evidence type="ECO:0000256" key="3">
    <source>
        <dbReference type="ARBA" id="ARBA00022692"/>
    </source>
</evidence>
<accession>A0A1E4TX24</accession>
<comment type="similarity">
    <text evidence="2 6">Belongs to the sodium:solute symporter (SSF) (TC 2.A.21) family.</text>
</comment>
<dbReference type="InterPro" id="IPR038377">
    <property type="entry name" value="Na/Glc_symporter_sf"/>
</dbReference>
<evidence type="ECO:0000256" key="6">
    <source>
        <dbReference type="RuleBase" id="RU362091"/>
    </source>
</evidence>
<feature type="transmembrane region" description="Helical" evidence="8">
    <location>
        <begin position="292"/>
        <end position="320"/>
    </location>
</feature>
<evidence type="ECO:0000256" key="1">
    <source>
        <dbReference type="ARBA" id="ARBA00004141"/>
    </source>
</evidence>
<feature type="transmembrane region" description="Helical" evidence="8">
    <location>
        <begin position="172"/>
        <end position="192"/>
    </location>
</feature>
<dbReference type="PANTHER" id="PTHR46154">
    <property type="match status" value="1"/>
</dbReference>
<dbReference type="Proteomes" id="UP000094236">
    <property type="component" value="Unassembled WGS sequence"/>
</dbReference>
<feature type="transmembrane region" description="Helical" evidence="8">
    <location>
        <begin position="605"/>
        <end position="625"/>
    </location>
</feature>
<evidence type="ECO:0000256" key="4">
    <source>
        <dbReference type="ARBA" id="ARBA00022989"/>
    </source>
</evidence>
<dbReference type="InterPro" id="IPR001734">
    <property type="entry name" value="Na/solute_symporter"/>
</dbReference>
<feature type="compositionally biased region" description="Polar residues" evidence="7">
    <location>
        <begin position="558"/>
        <end position="568"/>
    </location>
</feature>
<comment type="subcellular location">
    <subcellularLocation>
        <location evidence="1">Membrane</location>
        <topology evidence="1">Multi-pass membrane protein</topology>
    </subcellularLocation>
</comment>
<keyword evidence="10" id="KW-1185">Reference proteome</keyword>
<evidence type="ECO:0000256" key="2">
    <source>
        <dbReference type="ARBA" id="ARBA00006434"/>
    </source>
</evidence>
<dbReference type="CDD" id="cd11476">
    <property type="entry name" value="SLC5sbd_DUR3"/>
    <property type="match status" value="1"/>
</dbReference>
<dbReference type="Gene3D" id="1.20.1730.10">
    <property type="entry name" value="Sodium/glucose cotransporter"/>
    <property type="match status" value="1"/>
</dbReference>
<evidence type="ECO:0000256" key="5">
    <source>
        <dbReference type="ARBA" id="ARBA00023136"/>
    </source>
</evidence>
<evidence type="ECO:0000256" key="8">
    <source>
        <dbReference type="SAM" id="Phobius"/>
    </source>
</evidence>
<evidence type="ECO:0008006" key="11">
    <source>
        <dbReference type="Google" id="ProtNLM"/>
    </source>
</evidence>
<dbReference type="AlphaFoldDB" id="A0A1E4TX24"/>
<keyword evidence="5 8" id="KW-0472">Membrane</keyword>
<dbReference type="PANTHER" id="PTHR46154:SF3">
    <property type="entry name" value="DUR32P"/>
    <property type="match status" value="1"/>
</dbReference>
<dbReference type="InterPro" id="IPR031155">
    <property type="entry name" value="DUR"/>
</dbReference>
<name>A0A1E4TX24_PACTA</name>
<feature type="transmembrane region" description="Helical" evidence="8">
    <location>
        <begin position="645"/>
        <end position="664"/>
    </location>
</feature>
<keyword evidence="3 8" id="KW-0812">Transmembrane</keyword>
<keyword evidence="4 8" id="KW-1133">Transmembrane helix</keyword>
<gene>
    <name evidence="9" type="ORF">PACTADRAFT_41131</name>
</gene>
<feature type="transmembrane region" description="Helical" evidence="8">
    <location>
        <begin position="54"/>
        <end position="74"/>
    </location>
</feature>
<feature type="transmembrane region" description="Helical" evidence="8">
    <location>
        <begin position="500"/>
        <end position="520"/>
    </location>
</feature>
<feature type="transmembrane region" description="Helical" evidence="8">
    <location>
        <begin position="204"/>
        <end position="226"/>
    </location>
</feature>